<dbReference type="InterPro" id="IPR003593">
    <property type="entry name" value="AAA+_ATPase"/>
</dbReference>
<feature type="region of interest" description="Disordered" evidence="5">
    <location>
        <begin position="1"/>
        <end position="20"/>
    </location>
</feature>
<dbReference type="GO" id="GO:0043190">
    <property type="term" value="C:ATP-binding cassette (ABC) transporter complex"/>
    <property type="evidence" value="ECO:0007669"/>
    <property type="project" value="InterPro"/>
</dbReference>
<name>A0A0M7AKV6_9HYPH</name>
<evidence type="ECO:0000256" key="5">
    <source>
        <dbReference type="SAM" id="MobiDB-lite"/>
    </source>
</evidence>
<evidence type="ECO:0000256" key="3">
    <source>
        <dbReference type="ARBA" id="ARBA00022741"/>
    </source>
</evidence>
<evidence type="ECO:0000256" key="1">
    <source>
        <dbReference type="ARBA" id="ARBA00005417"/>
    </source>
</evidence>
<dbReference type="FunFam" id="3.40.50.300:FF:000425">
    <property type="entry name" value="Probable ABC transporter, ATP-binding subunit"/>
    <property type="match status" value="1"/>
</dbReference>
<evidence type="ECO:0000256" key="4">
    <source>
        <dbReference type="ARBA" id="ARBA00022840"/>
    </source>
</evidence>
<evidence type="ECO:0000313" key="8">
    <source>
        <dbReference type="Proteomes" id="UP000053235"/>
    </source>
</evidence>
<dbReference type="Gene3D" id="3.40.50.300">
    <property type="entry name" value="P-loop containing nucleotide triphosphate hydrolases"/>
    <property type="match status" value="1"/>
</dbReference>
<accession>A0A0M7AKV6</accession>
<keyword evidence="3" id="KW-0547">Nucleotide-binding</keyword>
<evidence type="ECO:0000313" key="7">
    <source>
        <dbReference type="EMBL" id="CTQ75082.1"/>
    </source>
</evidence>
<dbReference type="PANTHER" id="PTHR42781:SF4">
    <property type="entry name" value="SPERMIDINE_PUTRESCINE IMPORT ATP-BINDING PROTEIN POTA"/>
    <property type="match status" value="1"/>
</dbReference>
<dbReference type="GO" id="GO:0015697">
    <property type="term" value="P:quaternary ammonium group transport"/>
    <property type="evidence" value="ECO:0007669"/>
    <property type="project" value="UniProtKB-ARBA"/>
</dbReference>
<dbReference type="SMART" id="SM00382">
    <property type="entry name" value="AAA"/>
    <property type="match status" value="1"/>
</dbReference>
<feature type="domain" description="ABC transporter" evidence="6">
    <location>
        <begin position="46"/>
        <end position="276"/>
    </location>
</feature>
<dbReference type="EMBL" id="CXWD01000019">
    <property type="protein sequence ID" value="CTQ75082.1"/>
    <property type="molecule type" value="Genomic_DNA"/>
</dbReference>
<gene>
    <name evidence="7" type="primary">potA_3</name>
    <name evidence="7" type="ORF">LAX5112_04111</name>
</gene>
<dbReference type="GO" id="GO:0016887">
    <property type="term" value="F:ATP hydrolysis activity"/>
    <property type="evidence" value="ECO:0007669"/>
    <property type="project" value="InterPro"/>
</dbReference>
<dbReference type="InterPro" id="IPR008995">
    <property type="entry name" value="Mo/tungstate-bd_C_term_dom"/>
</dbReference>
<dbReference type="PANTHER" id="PTHR42781">
    <property type="entry name" value="SPERMIDINE/PUTRESCINE IMPORT ATP-BINDING PROTEIN POTA"/>
    <property type="match status" value="1"/>
</dbReference>
<dbReference type="InterPro" id="IPR017871">
    <property type="entry name" value="ABC_transporter-like_CS"/>
</dbReference>
<dbReference type="PROSITE" id="PS00211">
    <property type="entry name" value="ABC_TRANSPORTER_1"/>
    <property type="match status" value="1"/>
</dbReference>
<dbReference type="GO" id="GO:0022857">
    <property type="term" value="F:transmembrane transporter activity"/>
    <property type="evidence" value="ECO:0007669"/>
    <property type="project" value="InterPro"/>
</dbReference>
<keyword evidence="7" id="KW-0378">Hydrolase</keyword>
<dbReference type="SUPFAM" id="SSF50331">
    <property type="entry name" value="MOP-like"/>
    <property type="match status" value="1"/>
</dbReference>
<dbReference type="InterPro" id="IPR013611">
    <property type="entry name" value="Transp-assoc_OB_typ2"/>
</dbReference>
<dbReference type="SUPFAM" id="SSF52540">
    <property type="entry name" value="P-loop containing nucleoside triphosphate hydrolases"/>
    <property type="match status" value="1"/>
</dbReference>
<dbReference type="AlphaFoldDB" id="A0A0M7AKV6"/>
<evidence type="ECO:0000256" key="2">
    <source>
        <dbReference type="ARBA" id="ARBA00022448"/>
    </source>
</evidence>
<protein>
    <submittedName>
        <fullName evidence="7">Spermidine/putrescine import ATP-binding protein PotA</fullName>
        <ecNumber evidence="7">3.6.3.31</ecNumber>
    </submittedName>
</protein>
<comment type="similarity">
    <text evidence="1">Belongs to the ABC transporter superfamily.</text>
</comment>
<proteinExistence type="inferred from homology"/>
<reference evidence="8" key="1">
    <citation type="submission" date="2015-07" db="EMBL/GenBank/DDBJ databases">
        <authorList>
            <person name="Rodrigo-Torres Lidia"/>
            <person name="Arahal R.David."/>
        </authorList>
    </citation>
    <scope>NUCLEOTIDE SEQUENCE [LARGE SCALE GENOMIC DNA]</scope>
    <source>
        <strain evidence="8">CECT 5112</strain>
    </source>
</reference>
<keyword evidence="2" id="KW-0813">Transport</keyword>
<dbReference type="Proteomes" id="UP000053235">
    <property type="component" value="Unassembled WGS sequence"/>
</dbReference>
<dbReference type="Gene3D" id="2.40.50.100">
    <property type="match status" value="1"/>
</dbReference>
<dbReference type="STRING" id="388408.LAX5112_04111"/>
<keyword evidence="8" id="KW-1185">Reference proteome</keyword>
<dbReference type="Pfam" id="PF08402">
    <property type="entry name" value="TOBE_2"/>
    <property type="match status" value="1"/>
</dbReference>
<dbReference type="GO" id="GO:0005524">
    <property type="term" value="F:ATP binding"/>
    <property type="evidence" value="ECO:0007669"/>
    <property type="project" value="UniProtKB-KW"/>
</dbReference>
<dbReference type="EC" id="3.6.3.31" evidence="7"/>
<dbReference type="InterPro" id="IPR050093">
    <property type="entry name" value="ABC_SmlMolc_Importer"/>
</dbReference>
<dbReference type="Pfam" id="PF00005">
    <property type="entry name" value="ABC_tran"/>
    <property type="match status" value="1"/>
</dbReference>
<sequence>MLPPIGQFAVEPRPNSRGMPPYGVPPPFFTSPEASKTMTNTPHYDLECAGVTKNFGSFQAVKGVSFDIPSGSFFSILGPSGCGKTTLMRMIAGFDEPNSGDIKIKGKSVLGTPPNKRNVKMVFQHLALFPMMNVYENIAYGLRCTGMNNADIKKRVQDVLERIALPDVGEREIHQLSGGQKQRIAIARCMVLDPDVLLLDEPLGALDLKLREAMKIELKLLQHQFNTTFIYITHDQSEALVMSDNVAIMNQGEFEQIGTPQELYHQPKTAFVAGFVGDSNRWSGTVKSSDGTGGKVETSQGLPMSFSAAGHNTVAEGSKVDIFVRPEFIRTVRASESGTGGIDGDNQMDGVVDSLLFNGANSRVLVRSGNGELIESDVTLTGHNDIKPGEEVRLIWSSKQAMCFAHEERA</sequence>
<keyword evidence="4 7" id="KW-0067">ATP-binding</keyword>
<dbReference type="InterPro" id="IPR003439">
    <property type="entry name" value="ABC_transporter-like_ATP-bd"/>
</dbReference>
<dbReference type="InterPro" id="IPR027417">
    <property type="entry name" value="P-loop_NTPase"/>
</dbReference>
<evidence type="ECO:0000259" key="6">
    <source>
        <dbReference type="PROSITE" id="PS50893"/>
    </source>
</evidence>
<organism evidence="7 8">
    <name type="scientific">Roseibium alexandrii</name>
    <dbReference type="NCBI Taxonomy" id="388408"/>
    <lineage>
        <taxon>Bacteria</taxon>
        <taxon>Pseudomonadati</taxon>
        <taxon>Pseudomonadota</taxon>
        <taxon>Alphaproteobacteria</taxon>
        <taxon>Hyphomicrobiales</taxon>
        <taxon>Stappiaceae</taxon>
        <taxon>Roseibium</taxon>
    </lineage>
</organism>
<dbReference type="PROSITE" id="PS50893">
    <property type="entry name" value="ABC_TRANSPORTER_2"/>
    <property type="match status" value="1"/>
</dbReference>